<organism evidence="21">
    <name type="scientific">Eustenogaster scitula</name>
    <dbReference type="NCBI Taxonomy" id="1980568"/>
    <lineage>
        <taxon>Eukaryota</taxon>
        <taxon>Metazoa</taxon>
        <taxon>Ecdysozoa</taxon>
        <taxon>Arthropoda</taxon>
        <taxon>Hexapoda</taxon>
        <taxon>Insecta</taxon>
        <taxon>Pterygota</taxon>
        <taxon>Neoptera</taxon>
        <taxon>Endopterygota</taxon>
        <taxon>Hymenoptera</taxon>
        <taxon>Apocrita</taxon>
        <taxon>Aculeata</taxon>
        <taxon>Vespoidea</taxon>
        <taxon>Vespidae</taxon>
        <taxon>Stenogastrinae</taxon>
        <taxon>Eustenogaster</taxon>
    </lineage>
</organism>
<evidence type="ECO:0000256" key="5">
    <source>
        <dbReference type="ARBA" id="ARBA00021008"/>
    </source>
</evidence>
<feature type="transmembrane region" description="Helical" evidence="19">
    <location>
        <begin position="112"/>
        <end position="130"/>
    </location>
</feature>
<evidence type="ECO:0000256" key="19">
    <source>
        <dbReference type="SAM" id="Phobius"/>
    </source>
</evidence>
<dbReference type="InterPro" id="IPR001750">
    <property type="entry name" value="ND/Mrp_TM"/>
</dbReference>
<keyword evidence="14" id="KW-0830">Ubiquinone</keyword>
<keyword evidence="10" id="KW-1278">Translocase</keyword>
<evidence type="ECO:0000256" key="15">
    <source>
        <dbReference type="ARBA" id="ARBA00023128"/>
    </source>
</evidence>
<evidence type="ECO:0000256" key="9">
    <source>
        <dbReference type="ARBA" id="ARBA00022792"/>
    </source>
</evidence>
<evidence type="ECO:0000256" key="2">
    <source>
        <dbReference type="ARBA" id="ARBA00004448"/>
    </source>
</evidence>
<keyword evidence="8 19" id="KW-0812">Transmembrane</keyword>
<sequence length="302" mass="36500">MEMSTLIFICSLMMDSKTLWISPFTYYLVQSISSMLMIFSILFLIYTPLSQFMIIPFYIMMFSFLMKLAMFPFMAWQIFSIKFTSWMNIFLMTSIQKLIPMMFLLNLNLMKIYFLFSAMLTALTSSLIMFNELNMKKIMNLSSMINSSWMMFLIFNNSISWIIYIIIYFMINFLMFIFLNKFNLNFLIDFNKMNFSMSEMIILSMIILSLMGFPPFPGFFIKFITLNELNLNKEFLCSMFMIFSSFFSMFNYLRMIFYLLFTNQIKFKYNKYSYLKFNLKFNIYMMFILSMIIFPSSMIIWT</sequence>
<keyword evidence="15 21" id="KW-0496">Mitochondrion</keyword>
<feature type="transmembrane region" description="Helical" evidence="19">
    <location>
        <begin position="281"/>
        <end position="301"/>
    </location>
</feature>
<evidence type="ECO:0000313" key="21">
    <source>
        <dbReference type="EMBL" id="ARO89838.1"/>
    </source>
</evidence>
<name>A0A510A476_9HYME</name>
<evidence type="ECO:0000256" key="14">
    <source>
        <dbReference type="ARBA" id="ARBA00023075"/>
    </source>
</evidence>
<dbReference type="AlphaFoldDB" id="A0A510A476"/>
<keyword evidence="9" id="KW-0999">Mitochondrion inner membrane</keyword>
<dbReference type="PANTHER" id="PTHR46552:SF1">
    <property type="entry name" value="NADH-UBIQUINONE OXIDOREDUCTASE CHAIN 2"/>
    <property type="match status" value="1"/>
</dbReference>
<comment type="function">
    <text evidence="1">Core subunit of the mitochondrial membrane respiratory chain NADH dehydrogenase (Complex I) that is believed to belong to the minimal assembly required for catalysis. Complex I functions in the transfer of electrons from NADH to the respiratory chain. The immediate electron acceptor for the enzyme is believed to be ubiquinone.</text>
</comment>
<comment type="catalytic activity">
    <reaction evidence="18">
        <text>a ubiquinone + NADH + 5 H(+)(in) = a ubiquinol + NAD(+) + 4 H(+)(out)</text>
        <dbReference type="Rhea" id="RHEA:29091"/>
        <dbReference type="Rhea" id="RHEA-COMP:9565"/>
        <dbReference type="Rhea" id="RHEA-COMP:9566"/>
        <dbReference type="ChEBI" id="CHEBI:15378"/>
        <dbReference type="ChEBI" id="CHEBI:16389"/>
        <dbReference type="ChEBI" id="CHEBI:17976"/>
        <dbReference type="ChEBI" id="CHEBI:57540"/>
        <dbReference type="ChEBI" id="CHEBI:57945"/>
        <dbReference type="EC" id="7.1.1.2"/>
    </reaction>
</comment>
<evidence type="ECO:0000256" key="10">
    <source>
        <dbReference type="ARBA" id="ARBA00022967"/>
    </source>
</evidence>
<evidence type="ECO:0000256" key="3">
    <source>
        <dbReference type="ARBA" id="ARBA00007012"/>
    </source>
</evidence>
<evidence type="ECO:0000259" key="20">
    <source>
        <dbReference type="Pfam" id="PF00361"/>
    </source>
</evidence>
<protein>
    <recommendedName>
        <fullName evidence="5">NADH-ubiquinone oxidoreductase chain 2</fullName>
        <ecNumber evidence="4">7.1.1.2</ecNumber>
    </recommendedName>
    <alternativeName>
        <fullName evidence="17">NADH dehydrogenase subunit 2</fullName>
    </alternativeName>
</protein>
<feature type="transmembrane region" description="Helical" evidence="19">
    <location>
        <begin position="57"/>
        <end position="79"/>
    </location>
</feature>
<evidence type="ECO:0000256" key="4">
    <source>
        <dbReference type="ARBA" id="ARBA00012944"/>
    </source>
</evidence>
<dbReference type="EMBL" id="KY856830">
    <property type="protein sequence ID" value="ARO89838.1"/>
    <property type="molecule type" value="Genomic_DNA"/>
</dbReference>
<dbReference type="CTD" id="4536"/>
<dbReference type="GO" id="GO:0006120">
    <property type="term" value="P:mitochondrial electron transport, NADH to ubiquinone"/>
    <property type="evidence" value="ECO:0007669"/>
    <property type="project" value="TreeGrafter"/>
</dbReference>
<keyword evidence="13" id="KW-0520">NAD</keyword>
<accession>A0A510A476</accession>
<evidence type="ECO:0000256" key="8">
    <source>
        <dbReference type="ARBA" id="ARBA00022692"/>
    </source>
</evidence>
<evidence type="ECO:0000256" key="18">
    <source>
        <dbReference type="ARBA" id="ARBA00049551"/>
    </source>
</evidence>
<keyword evidence="12 19" id="KW-1133">Transmembrane helix</keyword>
<dbReference type="Pfam" id="PF00361">
    <property type="entry name" value="Proton_antipo_M"/>
    <property type="match status" value="1"/>
</dbReference>
<keyword evidence="6" id="KW-0813">Transport</keyword>
<feature type="domain" description="NADH:quinone oxidoreductase/Mrp antiporter transmembrane" evidence="20">
    <location>
        <begin position="25"/>
        <end position="248"/>
    </location>
</feature>
<geneLocation type="mitochondrion" evidence="21"/>
<dbReference type="EC" id="7.1.1.2" evidence="4"/>
<gene>
    <name evidence="21" type="primary">ND2</name>
</gene>
<evidence type="ECO:0000256" key="11">
    <source>
        <dbReference type="ARBA" id="ARBA00022982"/>
    </source>
</evidence>
<evidence type="ECO:0000256" key="16">
    <source>
        <dbReference type="ARBA" id="ARBA00023136"/>
    </source>
</evidence>
<evidence type="ECO:0000256" key="7">
    <source>
        <dbReference type="ARBA" id="ARBA00022660"/>
    </source>
</evidence>
<feature type="transmembrane region" description="Helical" evidence="19">
    <location>
        <begin position="85"/>
        <end position="105"/>
    </location>
</feature>
<reference evidence="21" key="1">
    <citation type="submission" date="2017-03" db="EMBL/GenBank/DDBJ databases">
        <title>The First Mitochondrial Genome for Eustenogaster scitula (Hymenoptera: Vespoidea: Stenogastrinae) with Phylogenetic Implications.</title>
        <authorList>
            <person name="Huang P."/>
            <person name="Peng Y."/>
            <person name="Chen B."/>
            <person name="Li T.-J."/>
        </authorList>
    </citation>
    <scope>NUCLEOTIDE SEQUENCE</scope>
</reference>
<evidence type="ECO:0000256" key="12">
    <source>
        <dbReference type="ARBA" id="ARBA00022989"/>
    </source>
</evidence>
<feature type="transmembrane region" description="Helical" evidence="19">
    <location>
        <begin position="240"/>
        <end position="261"/>
    </location>
</feature>
<feature type="transmembrane region" description="Helical" evidence="19">
    <location>
        <begin position="150"/>
        <end position="179"/>
    </location>
</feature>
<dbReference type="GO" id="GO:0008137">
    <property type="term" value="F:NADH dehydrogenase (ubiquinone) activity"/>
    <property type="evidence" value="ECO:0007669"/>
    <property type="project" value="UniProtKB-EC"/>
</dbReference>
<evidence type="ECO:0000256" key="1">
    <source>
        <dbReference type="ARBA" id="ARBA00003257"/>
    </source>
</evidence>
<evidence type="ECO:0000256" key="13">
    <source>
        <dbReference type="ARBA" id="ARBA00023027"/>
    </source>
</evidence>
<feature type="transmembrane region" description="Helical" evidence="19">
    <location>
        <begin position="26"/>
        <end position="45"/>
    </location>
</feature>
<dbReference type="GeneID" id="41039675"/>
<feature type="transmembrane region" description="Helical" evidence="19">
    <location>
        <begin position="200"/>
        <end position="220"/>
    </location>
</feature>
<dbReference type="RefSeq" id="YP_009681743.1">
    <property type="nucleotide sequence ID" value="NC_044146.1"/>
</dbReference>
<dbReference type="PANTHER" id="PTHR46552">
    <property type="entry name" value="NADH-UBIQUINONE OXIDOREDUCTASE CHAIN 2"/>
    <property type="match status" value="1"/>
</dbReference>
<keyword evidence="16 19" id="KW-0472">Membrane</keyword>
<keyword evidence="7" id="KW-0679">Respiratory chain</keyword>
<dbReference type="InterPro" id="IPR050175">
    <property type="entry name" value="Complex_I_Subunit_2"/>
</dbReference>
<evidence type="ECO:0000256" key="6">
    <source>
        <dbReference type="ARBA" id="ARBA00022448"/>
    </source>
</evidence>
<comment type="subcellular location">
    <subcellularLocation>
        <location evidence="2">Mitochondrion inner membrane</location>
        <topology evidence="2">Multi-pass membrane protein</topology>
    </subcellularLocation>
</comment>
<keyword evidence="11" id="KW-0249">Electron transport</keyword>
<evidence type="ECO:0000256" key="17">
    <source>
        <dbReference type="ARBA" id="ARBA00031028"/>
    </source>
</evidence>
<proteinExistence type="inferred from homology"/>
<dbReference type="GO" id="GO:0005743">
    <property type="term" value="C:mitochondrial inner membrane"/>
    <property type="evidence" value="ECO:0007669"/>
    <property type="project" value="UniProtKB-SubCell"/>
</dbReference>
<comment type="similarity">
    <text evidence="3">Belongs to the complex I subunit 2 family.</text>
</comment>